<dbReference type="RefSeq" id="WP_122978588.1">
    <property type="nucleotide sequence ID" value="NZ_BOMX01000090.1"/>
</dbReference>
<dbReference type="OrthoDB" id="3296930at2"/>
<accession>A0A561VMQ8</accession>
<keyword evidence="2" id="KW-1185">Reference proteome</keyword>
<evidence type="ECO:0000313" key="2">
    <source>
        <dbReference type="Proteomes" id="UP000320239"/>
    </source>
</evidence>
<evidence type="ECO:0000313" key="1">
    <source>
        <dbReference type="EMBL" id="TWG12901.1"/>
    </source>
</evidence>
<dbReference type="EMBL" id="VIWY01000005">
    <property type="protein sequence ID" value="TWG12901.1"/>
    <property type="molecule type" value="Genomic_DNA"/>
</dbReference>
<sequence length="112" mass="12723">MAEADVQNSLAQVSKAAESYGVTEQDVQRWRSGIADRPAWAQRAHVSGMLAQRLVMTALEHRQECSVQDCRTCAGLREMLTIALAGVRTVVDDRLGELYRRPARWPWRRRSL</sequence>
<dbReference type="Proteomes" id="UP000320239">
    <property type="component" value="Unassembled WGS sequence"/>
</dbReference>
<gene>
    <name evidence="1" type="ORF">FHX34_105769</name>
</gene>
<dbReference type="AlphaFoldDB" id="A0A561VMQ8"/>
<reference evidence="1 2" key="1">
    <citation type="submission" date="2019-06" db="EMBL/GenBank/DDBJ databases">
        <title>Sequencing the genomes of 1000 actinobacteria strains.</title>
        <authorList>
            <person name="Klenk H.-P."/>
        </authorList>
    </citation>
    <scope>NUCLEOTIDE SEQUENCE [LARGE SCALE GENOMIC DNA]</scope>
    <source>
        <strain evidence="1 2">DSM 43866</strain>
    </source>
</reference>
<organism evidence="1 2">
    <name type="scientific">Actinoplanes teichomyceticus</name>
    <dbReference type="NCBI Taxonomy" id="1867"/>
    <lineage>
        <taxon>Bacteria</taxon>
        <taxon>Bacillati</taxon>
        <taxon>Actinomycetota</taxon>
        <taxon>Actinomycetes</taxon>
        <taxon>Micromonosporales</taxon>
        <taxon>Micromonosporaceae</taxon>
        <taxon>Actinoplanes</taxon>
    </lineage>
</organism>
<protein>
    <submittedName>
        <fullName evidence="1">Uncharacterized protein</fullName>
    </submittedName>
</protein>
<proteinExistence type="predicted"/>
<name>A0A561VMQ8_ACTTI</name>
<comment type="caution">
    <text evidence="1">The sequence shown here is derived from an EMBL/GenBank/DDBJ whole genome shotgun (WGS) entry which is preliminary data.</text>
</comment>